<evidence type="ECO:0000313" key="2">
    <source>
        <dbReference type="EMBL" id="MDH4620450.1"/>
    </source>
</evidence>
<evidence type="ECO:0000256" key="1">
    <source>
        <dbReference type="SAM" id="Phobius"/>
    </source>
</evidence>
<dbReference type="AlphaFoldDB" id="A0AA43IU29"/>
<reference evidence="2" key="1">
    <citation type="submission" date="2021-02" db="EMBL/GenBank/DDBJ databases">
        <title>Genome analysis of blister spot of apple pathogen from New York area.</title>
        <authorList>
            <person name="Kandel P."/>
            <person name="Hockett K.L."/>
            <person name="Santander R."/>
            <person name="Acimovic S."/>
        </authorList>
    </citation>
    <scope>NUCLEOTIDE SEQUENCE</scope>
    <source>
        <strain evidence="2">PSP1</strain>
    </source>
</reference>
<keyword evidence="1" id="KW-0472">Membrane</keyword>
<keyword evidence="1" id="KW-1133">Transmembrane helix</keyword>
<dbReference type="RefSeq" id="WP_044311053.1">
    <property type="nucleotide sequence ID" value="NZ_JAFFRY010000042.1"/>
</dbReference>
<feature type="transmembrane region" description="Helical" evidence="1">
    <location>
        <begin position="26"/>
        <end position="48"/>
    </location>
</feature>
<dbReference type="EMBL" id="JAFFRZ010000001">
    <property type="protein sequence ID" value="MDH4620450.1"/>
    <property type="molecule type" value="Genomic_DNA"/>
</dbReference>
<proteinExistence type="predicted"/>
<keyword evidence="1" id="KW-0812">Transmembrane</keyword>
<comment type="caution">
    <text evidence="2">The sequence shown here is derived from an EMBL/GenBank/DDBJ whole genome shotgun (WGS) entry which is preliminary data.</text>
</comment>
<dbReference type="Proteomes" id="UP001162155">
    <property type="component" value="Unassembled WGS sequence"/>
</dbReference>
<gene>
    <name evidence="2" type="ORF">JW322_01310</name>
</gene>
<name>A0AA43IU29_PSESX</name>
<accession>A0AA43IU29</accession>
<organism evidence="2 3">
    <name type="scientific">Pseudomonas syringae pv. papulans</name>
    <dbReference type="NCBI Taxonomy" id="83963"/>
    <lineage>
        <taxon>Bacteria</taxon>
        <taxon>Pseudomonadati</taxon>
        <taxon>Pseudomonadota</taxon>
        <taxon>Gammaproteobacteria</taxon>
        <taxon>Pseudomonadales</taxon>
        <taxon>Pseudomonadaceae</taxon>
        <taxon>Pseudomonas</taxon>
        <taxon>Pseudomonas syringae</taxon>
    </lineage>
</organism>
<evidence type="ECO:0000313" key="3">
    <source>
        <dbReference type="Proteomes" id="UP001162155"/>
    </source>
</evidence>
<protein>
    <submittedName>
        <fullName evidence="2">Uncharacterized protein</fullName>
    </submittedName>
</protein>
<sequence length="219" mass="25211">MDIESFSQCITYLQNSAPARNAIEKALPIVGTLAGTFLGFILNFSWTLHKESRSNKNKLMCMDEDTHRINHFLLEMTKQYAEHLKKVVIRDYPTSHNLPSEIHSSCIEEYFTEVAHKYTKNQRYWLQELSSQLKYINTNLSDIRTREEIDPYNLSKKFLDGISSALFCSKLCVMIMKNETLPDIPLEKQLELLGISPVAVQAYVVARANADNKNSHLHL</sequence>